<dbReference type="OrthoDB" id="3547472at2759"/>
<name>W9C591_SCLBF</name>
<feature type="compositionally biased region" description="Low complexity" evidence="1">
    <location>
        <begin position="341"/>
        <end position="356"/>
    </location>
</feature>
<dbReference type="STRING" id="1432307.W9C591"/>
<reference evidence="2 3" key="1">
    <citation type="journal article" date="2014" name="Genome Announc.">
        <title>Draft genome sequence of Sclerotinia borealis, a psychrophilic plant pathogenic fungus.</title>
        <authorList>
            <person name="Mardanov A.V."/>
            <person name="Beletsky A.V."/>
            <person name="Kadnikov V.V."/>
            <person name="Ignatov A.N."/>
            <person name="Ravin N.V."/>
        </authorList>
    </citation>
    <scope>NUCLEOTIDE SEQUENCE [LARGE SCALE GENOMIC DNA]</scope>
    <source>
        <strain evidence="3">F-4157</strain>
    </source>
</reference>
<sequence length="384" mass="42258">MSSKPVKKVHYTSSTKGSSVHGGPSSTPPTSSKPSSSPRRPSFSHQRHPSDSGVGSSSSNSATAQVNSTSFYTDKERDEQRRNVGALNELVQTLKERVQILELKNLNLENDLSESNREKREFRREAEDLQRTIDEMRKEKSRAKDGREGKESDGIRIRGSDLHTTPEKKEKSDRIPVTIVERNTPPMTRREKERDLEARMREEERLRSQHLARERRTSYRDTPAPLPSSSSPLYDYDVKTVHPGSGFSARYRDEFEEREKRLSGTPPAASSSKLHNPFTPLGSVGSGANANANAGRVRRASVSYGNGSGIANGMSAGTYTGRRERERQEVPYVRGEVPVNVGISISGGTRGSRLSGGSSGGSVGAGVDDLFPNDGKYHPYPLDS</sequence>
<gene>
    <name evidence="2" type="ORF">SBOR_9530</name>
</gene>
<feature type="compositionally biased region" description="Basic and acidic residues" evidence="1">
    <location>
        <begin position="250"/>
        <end position="262"/>
    </location>
</feature>
<dbReference type="AlphaFoldDB" id="W9C591"/>
<feature type="compositionally biased region" description="Low complexity" evidence="1">
    <location>
        <begin position="51"/>
        <end position="70"/>
    </location>
</feature>
<dbReference type="EMBL" id="AYSA01000703">
    <property type="protein sequence ID" value="ESZ90084.1"/>
    <property type="molecule type" value="Genomic_DNA"/>
</dbReference>
<comment type="caution">
    <text evidence="2">The sequence shown here is derived from an EMBL/GenBank/DDBJ whole genome shotgun (WGS) entry which is preliminary data.</text>
</comment>
<accession>W9C591</accession>
<feature type="compositionally biased region" description="Basic and acidic residues" evidence="1">
    <location>
        <begin position="188"/>
        <end position="219"/>
    </location>
</feature>
<feature type="compositionally biased region" description="Basic and acidic residues" evidence="1">
    <location>
        <begin position="114"/>
        <end position="174"/>
    </location>
</feature>
<organism evidence="2 3">
    <name type="scientific">Sclerotinia borealis (strain F-4128)</name>
    <dbReference type="NCBI Taxonomy" id="1432307"/>
    <lineage>
        <taxon>Eukaryota</taxon>
        <taxon>Fungi</taxon>
        <taxon>Dikarya</taxon>
        <taxon>Ascomycota</taxon>
        <taxon>Pezizomycotina</taxon>
        <taxon>Leotiomycetes</taxon>
        <taxon>Helotiales</taxon>
        <taxon>Sclerotiniaceae</taxon>
        <taxon>Sclerotinia</taxon>
    </lineage>
</organism>
<protein>
    <submittedName>
        <fullName evidence="2">Uncharacterized protein</fullName>
    </submittedName>
</protein>
<dbReference type="Proteomes" id="UP000019487">
    <property type="component" value="Unassembled WGS sequence"/>
</dbReference>
<feature type="region of interest" description="Disordered" evidence="1">
    <location>
        <begin position="1"/>
        <end position="84"/>
    </location>
</feature>
<evidence type="ECO:0000256" key="1">
    <source>
        <dbReference type="SAM" id="MobiDB-lite"/>
    </source>
</evidence>
<evidence type="ECO:0000313" key="3">
    <source>
        <dbReference type="Proteomes" id="UP000019487"/>
    </source>
</evidence>
<feature type="compositionally biased region" description="Basic residues" evidence="1">
    <location>
        <begin position="1"/>
        <end position="10"/>
    </location>
</feature>
<feature type="region of interest" description="Disordered" evidence="1">
    <location>
        <begin position="104"/>
        <end position="286"/>
    </location>
</feature>
<evidence type="ECO:0000313" key="2">
    <source>
        <dbReference type="EMBL" id="ESZ90084.1"/>
    </source>
</evidence>
<feature type="compositionally biased region" description="Basic and acidic residues" evidence="1">
    <location>
        <begin position="73"/>
        <end position="82"/>
    </location>
</feature>
<feature type="region of interest" description="Disordered" evidence="1">
    <location>
        <begin position="302"/>
        <end position="384"/>
    </location>
</feature>
<keyword evidence="3" id="KW-1185">Reference proteome</keyword>
<feature type="compositionally biased region" description="Low complexity" evidence="1">
    <location>
        <begin position="17"/>
        <end position="44"/>
    </location>
</feature>
<dbReference type="HOGENOM" id="CLU_750402_0_0_1"/>
<proteinExistence type="predicted"/>